<feature type="domain" description="VWFA" evidence="6">
    <location>
        <begin position="215"/>
        <end position="364"/>
    </location>
</feature>
<dbReference type="InterPro" id="IPR036465">
    <property type="entry name" value="vWFA_dom_sf"/>
</dbReference>
<keyword evidence="2" id="KW-0964">Secreted</keyword>
<evidence type="ECO:0000256" key="3">
    <source>
        <dbReference type="ARBA" id="ARBA00022729"/>
    </source>
</evidence>
<evidence type="ECO:0000259" key="6">
    <source>
        <dbReference type="PROSITE" id="PS50234"/>
    </source>
</evidence>
<feature type="domain" description="VWFA" evidence="6">
    <location>
        <begin position="20"/>
        <end position="198"/>
    </location>
</feature>
<dbReference type="InterPro" id="IPR002035">
    <property type="entry name" value="VWF_A"/>
</dbReference>
<dbReference type="HOGENOM" id="CLU_001732_0_0_1"/>
<reference evidence="8" key="1">
    <citation type="submission" date="2012-01" db="EMBL/GenBank/DDBJ databases">
        <title>The Genome Sequence of Oreochromis niloticus (Nile Tilapia).</title>
        <authorList>
            <consortium name="Broad Institute Genome Assembly Team"/>
            <consortium name="Broad Institute Sequencing Platform"/>
            <person name="Di Palma F."/>
            <person name="Johnson J."/>
            <person name="Lander E.S."/>
            <person name="Lindblad-Toh K."/>
        </authorList>
    </citation>
    <scope>NUCLEOTIDE SEQUENCE [LARGE SCALE GENOMIC DNA]</scope>
</reference>
<evidence type="ECO:0000256" key="1">
    <source>
        <dbReference type="ARBA" id="ARBA00004613"/>
    </source>
</evidence>
<keyword evidence="4" id="KW-0677">Repeat</keyword>
<keyword evidence="8" id="KW-1185">Reference proteome</keyword>
<dbReference type="CDD" id="cd01450">
    <property type="entry name" value="vWFA_subfamily_ECM"/>
    <property type="match status" value="1"/>
</dbReference>
<dbReference type="PANTHER" id="PTHR24020">
    <property type="entry name" value="COLLAGEN ALPHA"/>
    <property type="match status" value="1"/>
</dbReference>
<keyword evidence="5" id="KW-0325">Glycoprotein</keyword>
<reference evidence="7" key="2">
    <citation type="submission" date="2025-08" db="UniProtKB">
        <authorList>
            <consortium name="Ensembl"/>
        </authorList>
    </citation>
    <scope>IDENTIFICATION</scope>
</reference>
<feature type="domain" description="VWFA" evidence="6">
    <location>
        <begin position="587"/>
        <end position="757"/>
    </location>
</feature>
<dbReference type="PRINTS" id="PR00453">
    <property type="entry name" value="VWFADOMAIN"/>
</dbReference>
<dbReference type="Ensembl" id="ENSONIT00000002544.2">
    <property type="protein sequence ID" value="ENSONIP00000002543.2"/>
    <property type="gene ID" value="ENSONIG00000002034.2"/>
</dbReference>
<evidence type="ECO:0000313" key="8">
    <source>
        <dbReference type="Proteomes" id="UP000005207"/>
    </source>
</evidence>
<proteinExistence type="predicted"/>
<dbReference type="Proteomes" id="UP000005207">
    <property type="component" value="Linkage group LG11"/>
</dbReference>
<feature type="domain" description="VWFA" evidence="6">
    <location>
        <begin position="773"/>
        <end position="942"/>
    </location>
</feature>
<dbReference type="SUPFAM" id="SSF53300">
    <property type="entry name" value="vWA-like"/>
    <property type="match status" value="8"/>
</dbReference>
<evidence type="ECO:0000256" key="2">
    <source>
        <dbReference type="ARBA" id="ARBA00022525"/>
    </source>
</evidence>
<protein>
    <submittedName>
        <fullName evidence="7">Collagen type VI alpha 6 chain</fullName>
    </submittedName>
</protein>
<evidence type="ECO:0000256" key="5">
    <source>
        <dbReference type="ARBA" id="ARBA00023180"/>
    </source>
</evidence>
<organism evidence="7 8">
    <name type="scientific">Oreochromis niloticus</name>
    <name type="common">Nile tilapia</name>
    <name type="synonym">Tilapia nilotica</name>
    <dbReference type="NCBI Taxonomy" id="8128"/>
    <lineage>
        <taxon>Eukaryota</taxon>
        <taxon>Metazoa</taxon>
        <taxon>Chordata</taxon>
        <taxon>Craniata</taxon>
        <taxon>Vertebrata</taxon>
        <taxon>Euteleostomi</taxon>
        <taxon>Actinopterygii</taxon>
        <taxon>Neopterygii</taxon>
        <taxon>Teleostei</taxon>
        <taxon>Neoteleostei</taxon>
        <taxon>Acanthomorphata</taxon>
        <taxon>Ovalentaria</taxon>
        <taxon>Cichlomorphae</taxon>
        <taxon>Cichliformes</taxon>
        <taxon>Cichlidae</taxon>
        <taxon>African cichlids</taxon>
        <taxon>Pseudocrenilabrinae</taxon>
        <taxon>Oreochromini</taxon>
        <taxon>Oreochromis</taxon>
    </lineage>
</organism>
<dbReference type="Pfam" id="PF00092">
    <property type="entry name" value="VWA"/>
    <property type="match status" value="7"/>
</dbReference>
<gene>
    <name evidence="7" type="primary">COL6A6</name>
</gene>
<reference evidence="7" key="3">
    <citation type="submission" date="2025-09" db="UniProtKB">
        <authorList>
            <consortium name="Ensembl"/>
        </authorList>
    </citation>
    <scope>IDENTIFICATION</scope>
</reference>
<feature type="domain" description="VWFA" evidence="6">
    <location>
        <begin position="963"/>
        <end position="1137"/>
    </location>
</feature>
<evidence type="ECO:0000313" key="7">
    <source>
        <dbReference type="Ensembl" id="ENSONIP00000002543.2"/>
    </source>
</evidence>
<evidence type="ECO:0000256" key="4">
    <source>
        <dbReference type="ARBA" id="ARBA00022737"/>
    </source>
</evidence>
<dbReference type="PROSITE" id="PS50234">
    <property type="entry name" value="VWFA"/>
    <property type="match status" value="7"/>
</dbReference>
<dbReference type="eggNOG" id="KOG3544">
    <property type="taxonomic scope" value="Eukaryota"/>
</dbReference>
<sequence length="1529" mass="171334">AAKKQKQISELICENVTVGDIVFLVDGSTSITNKNFQDIRTFLRNTIQGFEIDPNKVQIGLVQYSDDPYPEFQLMDHRDKNSLLAAVENLTHRGGGTKTGKAIDFLRTEYFTKEAGSRAERRVPQIAVVITDGASTDDVLEPARRLRQHGVIVFAIGVGKFNQTQLITIANWPSERFVLTSDSYQKLQDQTNSLLETVCHSLEDQRLALVDRFADIFFLVDSGIASNQFTLFRNELFRLLNRLEVGASGYRVGLAQYGQDVRVDFRLNTHQTKQQIVAAARRFRLRSQTGQPRNLGQALSYAKENFFTVEAGGRADQGIPPYLVVVAGKDSDDPVFWSAENLKDEGVIIVGMDAGATRDALDRFPLAAAIRQNSVIKGIKCKNCAPFTDCKTANKADIVFIVDESGSIGEENFRLMRDFLRSVISVLETGQSKIRVGIVTYNDVPTAHAYLDMFGDKEDILKFISFLPYRQGGTKTGAALHFTLENIFTKEKGSRKDVPKVAVVITDGESQDNVKEPAIALRRAGVTVFAVGIKKANKTELLEMASYPKSKFVFTVDSFVKLKPLKETLQATLFPDKLLLVFPEKSDIFFLMDDSESIKDADFADMLKFIIEFLRTFRIGPDHVRMGLVKYSDSPSLQFDLTQHSDAKTMEKAVKEIIHEKGGTFTGEALSSMKGHFENAKTSRGYKVSEYLIVITDGKSEDKVQIPAEELRAQGVIIYAIGVNASNDNELNEIAGDPRRKFFVHSFDALKTIKNNITREICFLEACKDTQGDIFFLTDSSERISEEGFQKMKNFTKSVISKSIIGLDKVHIGVMQYSTNTRLEFDLTTHYSLEGMLNTIDGMMQNKTRTRTGRAITEVSQYFDAARGGRPWVKQWLVVITDGKSEDSVREPARALRAKGVVIYAIGVNKTNVQELSEISGSLQRAFIENTFDGWKELETKLALEFCEKGKRGCFKPSTVKADIIFLVDGSESMTEEQFKSTKSFLASVVNQNTVGENLTRFGVILYSRTAKSEFTLKEIYSKGKVLEALQQLVQPKGGTYTGAALAYSLPYFNAEHGGRRAIRVPQILMVITDGDSRDSDRLKAESDALRQNGITVISIGVEGANRSELETMAGGDTSKVFFVDNFEGLETLYKKISPVICNTTKRACNQTDLVFLLDYSSSINQSQHTIMLNFTASVVDNFNVSKELAHVGLAQFSDDPKDEFYLNTYNNKTNMTGHILNMPYNGGNTYLGEALVHIRDYFHESKGSRRDVPKNLVLITDGNSHDDVEDAAEALRKMGITIFAIAVGDVFYLQLLQITGTPEKVFNVDSFDSLTNILSLLLFPCSDCTIDVAIGFDITDTSGSNNMLIRDYIQHLEEIVHHISHISTVENLCCTGVPRSPVKTQIAFHLVDRDGRALYDTSFPDFSEDVLKKVLSWKLSQPTYFNSELLNFFKERFKARSKATVKVLMIFSDGLDENVVSLQRESKLLRESGKNMQLFTKITSFQTLLLVFSLRHLYFSLLIFIDIPMHFDLMLAHKLFSYYIRCMG</sequence>
<accession>I3J103</accession>
<dbReference type="SMART" id="SM00327">
    <property type="entry name" value="VWA"/>
    <property type="match status" value="7"/>
</dbReference>
<dbReference type="PANTHER" id="PTHR24020:SF86">
    <property type="entry name" value="COLLAGEN, TYPE VI, ALPHA 4"/>
    <property type="match status" value="1"/>
</dbReference>
<dbReference type="CDD" id="cd01472">
    <property type="entry name" value="vWA_collagen"/>
    <property type="match status" value="2"/>
</dbReference>
<feature type="domain" description="VWFA" evidence="6">
    <location>
        <begin position="1153"/>
        <end position="1322"/>
    </location>
</feature>
<dbReference type="GeneTree" id="ENSGT00940000155619"/>
<name>I3J103_ORENI</name>
<dbReference type="Gene3D" id="3.40.50.410">
    <property type="entry name" value="von Willebrand factor, type A domain"/>
    <property type="match status" value="7"/>
</dbReference>
<keyword evidence="3" id="KW-0732">Signal</keyword>
<dbReference type="InterPro" id="IPR050525">
    <property type="entry name" value="ECM_Assembly_Org"/>
</dbReference>
<feature type="domain" description="VWFA" evidence="6">
    <location>
        <begin position="397"/>
        <end position="569"/>
    </location>
</feature>
<comment type="subcellular location">
    <subcellularLocation>
        <location evidence="1">Secreted</location>
    </subcellularLocation>
</comment>
<dbReference type="GO" id="GO:0005615">
    <property type="term" value="C:extracellular space"/>
    <property type="evidence" value="ECO:0007669"/>
    <property type="project" value="TreeGrafter"/>
</dbReference>
<dbReference type="FunFam" id="3.40.50.410:FF:000004">
    <property type="entry name" value="collagen alpha-6(VI) chain"/>
    <property type="match status" value="6"/>
</dbReference>